<feature type="non-terminal residue" evidence="1">
    <location>
        <position position="1"/>
    </location>
</feature>
<proteinExistence type="predicted"/>
<accession>E9I7X7</accession>
<dbReference type="STRING" id="6669.E9I7X7"/>
<evidence type="ECO:0000313" key="1">
    <source>
        <dbReference type="EMBL" id="EFX59903.1"/>
    </source>
</evidence>
<name>E9I7X7_DAPPU</name>
<dbReference type="AlphaFoldDB" id="E9I7X7"/>
<dbReference type="KEGG" id="dpx:DAPPUDRAFT_280455"/>
<dbReference type="OrthoDB" id="78757at2759"/>
<evidence type="ECO:0000313" key="2">
    <source>
        <dbReference type="Proteomes" id="UP000000305"/>
    </source>
</evidence>
<dbReference type="eggNOG" id="ENOG502SGYP">
    <property type="taxonomic scope" value="Eukaryota"/>
</dbReference>
<dbReference type="InParanoid" id="E9I7X7"/>
<dbReference type="HOGENOM" id="CLU_1021456_0_0_1"/>
<protein>
    <recommendedName>
        <fullName evidence="3">Reverse transcriptase zinc-binding domain-containing protein</fullName>
    </recommendedName>
</protein>
<evidence type="ECO:0008006" key="3">
    <source>
        <dbReference type="Google" id="ProtNLM"/>
    </source>
</evidence>
<sequence>SLNIPPNDPISVSVEVQCPMTQMVKGQQLPFSRWSRKHIKAICFHPPPLTKRHPMQTVTRDTHAKIKTYINKTLKPLLSLPAPIQADVWWRIQFRMLPVSYKFVFMQNTNPRVLECSYPECVAVETMKHVLYECRFVNPVWRWHQGAWRVFGVSFAWTTIENLDEFQVAPQWSSHLSIICRLWVLLVAGLLRDLWIHRNKSKFENKPVPYIKAVTEVSMVSWSANVRRWIRDPTTTEDDKNMIQYLLQTLQTHENYAWFWLKYPRAFTIPTCS</sequence>
<keyword evidence="2" id="KW-1185">Reference proteome</keyword>
<organism evidence="1 2">
    <name type="scientific">Daphnia pulex</name>
    <name type="common">Water flea</name>
    <dbReference type="NCBI Taxonomy" id="6669"/>
    <lineage>
        <taxon>Eukaryota</taxon>
        <taxon>Metazoa</taxon>
        <taxon>Ecdysozoa</taxon>
        <taxon>Arthropoda</taxon>
        <taxon>Crustacea</taxon>
        <taxon>Branchiopoda</taxon>
        <taxon>Diplostraca</taxon>
        <taxon>Cladocera</taxon>
        <taxon>Anomopoda</taxon>
        <taxon>Daphniidae</taxon>
        <taxon>Daphnia</taxon>
    </lineage>
</organism>
<dbReference type="Proteomes" id="UP000000305">
    <property type="component" value="Unassembled WGS sequence"/>
</dbReference>
<reference evidence="1 2" key="1">
    <citation type="journal article" date="2011" name="Science">
        <title>The ecoresponsive genome of Daphnia pulex.</title>
        <authorList>
            <person name="Colbourne J.K."/>
            <person name="Pfrender M.E."/>
            <person name="Gilbert D."/>
            <person name="Thomas W.K."/>
            <person name="Tucker A."/>
            <person name="Oakley T.H."/>
            <person name="Tokishita S."/>
            <person name="Aerts A."/>
            <person name="Arnold G.J."/>
            <person name="Basu M.K."/>
            <person name="Bauer D.J."/>
            <person name="Caceres C.E."/>
            <person name="Carmel L."/>
            <person name="Casola C."/>
            <person name="Choi J.H."/>
            <person name="Detter J.C."/>
            <person name="Dong Q."/>
            <person name="Dusheyko S."/>
            <person name="Eads B.D."/>
            <person name="Frohlich T."/>
            <person name="Geiler-Samerotte K.A."/>
            <person name="Gerlach D."/>
            <person name="Hatcher P."/>
            <person name="Jogdeo S."/>
            <person name="Krijgsveld J."/>
            <person name="Kriventseva E.V."/>
            <person name="Kultz D."/>
            <person name="Laforsch C."/>
            <person name="Lindquist E."/>
            <person name="Lopez J."/>
            <person name="Manak J.R."/>
            <person name="Muller J."/>
            <person name="Pangilinan J."/>
            <person name="Patwardhan R.P."/>
            <person name="Pitluck S."/>
            <person name="Pritham E.J."/>
            <person name="Rechtsteiner A."/>
            <person name="Rho M."/>
            <person name="Rogozin I.B."/>
            <person name="Sakarya O."/>
            <person name="Salamov A."/>
            <person name="Schaack S."/>
            <person name="Shapiro H."/>
            <person name="Shiga Y."/>
            <person name="Skalitzky C."/>
            <person name="Smith Z."/>
            <person name="Souvorov A."/>
            <person name="Sung W."/>
            <person name="Tang Z."/>
            <person name="Tsuchiya D."/>
            <person name="Tu H."/>
            <person name="Vos H."/>
            <person name="Wang M."/>
            <person name="Wolf Y.I."/>
            <person name="Yamagata H."/>
            <person name="Yamada T."/>
            <person name="Ye Y."/>
            <person name="Shaw J.R."/>
            <person name="Andrews J."/>
            <person name="Crease T.J."/>
            <person name="Tang H."/>
            <person name="Lucas S.M."/>
            <person name="Robertson H.M."/>
            <person name="Bork P."/>
            <person name="Koonin E.V."/>
            <person name="Zdobnov E.M."/>
            <person name="Grigoriev I.V."/>
            <person name="Lynch M."/>
            <person name="Boore J.L."/>
        </authorList>
    </citation>
    <scope>NUCLEOTIDE SEQUENCE [LARGE SCALE GENOMIC DNA]</scope>
</reference>
<dbReference type="EMBL" id="GL737578">
    <property type="protein sequence ID" value="EFX59903.1"/>
    <property type="molecule type" value="Genomic_DNA"/>
</dbReference>
<gene>
    <name evidence="1" type="ORF">DAPPUDRAFT_280455</name>
</gene>